<dbReference type="CDD" id="cd08899">
    <property type="entry name" value="SRPBCC_CalC_Aha1-like_6"/>
    <property type="match status" value="1"/>
</dbReference>
<evidence type="ECO:0000259" key="2">
    <source>
        <dbReference type="Pfam" id="PF08327"/>
    </source>
</evidence>
<gene>
    <name evidence="3" type="ORF">AB4Y30_13585</name>
</gene>
<organism evidence="3">
    <name type="scientific">Ornithinibacillus sp. 4-3</name>
    <dbReference type="NCBI Taxonomy" id="3231488"/>
    <lineage>
        <taxon>Bacteria</taxon>
        <taxon>Bacillati</taxon>
        <taxon>Bacillota</taxon>
        <taxon>Bacilli</taxon>
        <taxon>Bacillales</taxon>
        <taxon>Bacillaceae</taxon>
        <taxon>Ornithinibacillus</taxon>
    </lineage>
</organism>
<dbReference type="InterPro" id="IPR013538">
    <property type="entry name" value="ASHA1/2-like_C"/>
</dbReference>
<dbReference type="EMBL" id="CP162599">
    <property type="protein sequence ID" value="XDK32034.1"/>
    <property type="molecule type" value="Genomic_DNA"/>
</dbReference>
<dbReference type="Pfam" id="PF08327">
    <property type="entry name" value="AHSA1"/>
    <property type="match status" value="1"/>
</dbReference>
<proteinExistence type="inferred from homology"/>
<sequence>MLAEVSKENNHYLATFKRDISHQIEDVWGYLTENNKLKQWFPELTIEDLSTNGKITFDMQDGTFKIMTITDFKEKSILAFTWAEDHVNFELLPKQGGCQLILKETIFQLTDHTPKDLAGWHVCLDVILSLLDHKSIDRKEKWKELYTAYQQLLITN</sequence>
<dbReference type="InterPro" id="IPR023393">
    <property type="entry name" value="START-like_dom_sf"/>
</dbReference>
<name>A0AB39HIW2_9BACI</name>
<dbReference type="RefSeq" id="WP_368652757.1">
    <property type="nucleotide sequence ID" value="NZ_CP162599.1"/>
</dbReference>
<protein>
    <submittedName>
        <fullName evidence="3">SRPBCC family protein</fullName>
    </submittedName>
</protein>
<evidence type="ECO:0000256" key="1">
    <source>
        <dbReference type="ARBA" id="ARBA00006817"/>
    </source>
</evidence>
<dbReference type="SUPFAM" id="SSF55961">
    <property type="entry name" value="Bet v1-like"/>
    <property type="match status" value="1"/>
</dbReference>
<feature type="domain" description="Activator of Hsp90 ATPase homologue 1/2-like C-terminal" evidence="2">
    <location>
        <begin position="23"/>
        <end position="131"/>
    </location>
</feature>
<dbReference type="AlphaFoldDB" id="A0AB39HIW2"/>
<accession>A0AB39HIW2</accession>
<dbReference type="Gene3D" id="3.30.530.20">
    <property type="match status" value="1"/>
</dbReference>
<reference evidence="3" key="1">
    <citation type="submission" date="2024-07" db="EMBL/GenBank/DDBJ databases">
        <title>Halotolerant mesophilic bacterium Ornithinibacillus sp. 4-3, sp. nov., isolated from soil.</title>
        <authorList>
            <person name="Sidarenka A.V."/>
            <person name="Guliayeva D.E."/>
            <person name="Leanovich S.I."/>
            <person name="Hileuskaya K.S."/>
            <person name="Akhremchuk A.E."/>
            <person name="Sikolenko M.A."/>
            <person name="Valentovich L.N."/>
        </authorList>
    </citation>
    <scope>NUCLEOTIDE SEQUENCE</scope>
    <source>
        <strain evidence="3">4-3</strain>
    </source>
</reference>
<evidence type="ECO:0000313" key="3">
    <source>
        <dbReference type="EMBL" id="XDK32034.1"/>
    </source>
</evidence>
<comment type="similarity">
    <text evidence="1">Belongs to the AHA1 family.</text>
</comment>